<dbReference type="Gene3D" id="2.40.50.100">
    <property type="match status" value="1"/>
</dbReference>
<organism evidence="5 6">
    <name type="scientific">Ramlibacter agri</name>
    <dbReference type="NCBI Taxonomy" id="2728837"/>
    <lineage>
        <taxon>Bacteria</taxon>
        <taxon>Pseudomonadati</taxon>
        <taxon>Pseudomonadota</taxon>
        <taxon>Betaproteobacteria</taxon>
        <taxon>Burkholderiales</taxon>
        <taxon>Comamonadaceae</taxon>
        <taxon>Ramlibacter</taxon>
    </lineage>
</organism>
<dbReference type="Pfam" id="PF25973">
    <property type="entry name" value="BSH_CzcB"/>
    <property type="match status" value="1"/>
</dbReference>
<name>A0A848HFT3_9BURK</name>
<keyword evidence="2" id="KW-0175">Coiled coil</keyword>
<dbReference type="EMBL" id="JABBFX010000003">
    <property type="protein sequence ID" value="NML47383.1"/>
    <property type="molecule type" value="Genomic_DNA"/>
</dbReference>
<dbReference type="Proteomes" id="UP000541185">
    <property type="component" value="Unassembled WGS sequence"/>
</dbReference>
<evidence type="ECO:0000313" key="6">
    <source>
        <dbReference type="Proteomes" id="UP000541185"/>
    </source>
</evidence>
<dbReference type="Gene3D" id="1.10.287.470">
    <property type="entry name" value="Helix hairpin bin"/>
    <property type="match status" value="1"/>
</dbReference>
<reference evidence="5 6" key="1">
    <citation type="submission" date="2020-04" db="EMBL/GenBank/DDBJ databases">
        <title>Ramlibacter sp. G-1-2-2 isolated from soil.</title>
        <authorList>
            <person name="Dahal R.H."/>
        </authorList>
    </citation>
    <scope>NUCLEOTIDE SEQUENCE [LARGE SCALE GENOMIC DNA]</scope>
    <source>
        <strain evidence="5 6">G-1-2-2</strain>
    </source>
</reference>
<dbReference type="InterPro" id="IPR006143">
    <property type="entry name" value="RND_pump_MFP"/>
</dbReference>
<feature type="domain" description="CzcB-like barrel-sandwich hybrid" evidence="4">
    <location>
        <begin position="35"/>
        <end position="175"/>
    </location>
</feature>
<evidence type="ECO:0000256" key="2">
    <source>
        <dbReference type="SAM" id="Coils"/>
    </source>
</evidence>
<dbReference type="AlphaFoldDB" id="A0A848HFT3"/>
<feature type="chain" id="PRO_5032913681" evidence="3">
    <location>
        <begin position="20"/>
        <end position="272"/>
    </location>
</feature>
<accession>A0A848HFT3</accession>
<dbReference type="SUPFAM" id="SSF111369">
    <property type="entry name" value="HlyD-like secretion proteins"/>
    <property type="match status" value="1"/>
</dbReference>
<comment type="caution">
    <text evidence="5">The sequence shown here is derived from an EMBL/GenBank/DDBJ whole genome shotgun (WGS) entry which is preliminary data.</text>
</comment>
<evidence type="ECO:0000256" key="3">
    <source>
        <dbReference type="SAM" id="SignalP"/>
    </source>
</evidence>
<protein>
    <submittedName>
        <fullName evidence="5">Efflux RND transporter periplasmic adaptor subunit</fullName>
    </submittedName>
</protein>
<evidence type="ECO:0000313" key="5">
    <source>
        <dbReference type="EMBL" id="NML47383.1"/>
    </source>
</evidence>
<proteinExistence type="inferred from homology"/>
<sequence>MIRAAVAFGIVALPLAAWSKPFECLIQPAEVIELRSPVIGLIEKITVQRGDSVRKGDVLVELESSVERSAMAMSEYRMRMAGRLKAAAQRSENASNKLDRAQQLVKQSFVAAQARDDALAEARVAEADLEDARENQELAKLDYRHAADLVSQRILRSPFDGVVMDRLLNPGELTQYGTDSKAILKLARIDPMRVEVVLPLMYYGKLRPGMTGRVVPETLGGEYQAEVKVIDRVFDAASATFRVRLDLPNRQGNVPGGLRCQVEFPQLKALDK</sequence>
<feature type="signal peptide" evidence="3">
    <location>
        <begin position="1"/>
        <end position="19"/>
    </location>
</feature>
<dbReference type="InterPro" id="IPR058647">
    <property type="entry name" value="BSH_CzcB-like"/>
</dbReference>
<comment type="similarity">
    <text evidence="1">Belongs to the membrane fusion protein (MFP) (TC 8.A.1) family.</text>
</comment>
<dbReference type="NCBIfam" id="TIGR01730">
    <property type="entry name" value="RND_mfp"/>
    <property type="match status" value="1"/>
</dbReference>
<gene>
    <name evidence="5" type="ORF">HHL11_26780</name>
</gene>
<feature type="coiled-coil region" evidence="2">
    <location>
        <begin position="84"/>
        <end position="142"/>
    </location>
</feature>
<evidence type="ECO:0000256" key="1">
    <source>
        <dbReference type="ARBA" id="ARBA00009477"/>
    </source>
</evidence>
<dbReference type="PANTHER" id="PTHR30469">
    <property type="entry name" value="MULTIDRUG RESISTANCE PROTEIN MDTA"/>
    <property type="match status" value="1"/>
</dbReference>
<dbReference type="GO" id="GO:1990281">
    <property type="term" value="C:efflux pump complex"/>
    <property type="evidence" value="ECO:0007669"/>
    <property type="project" value="TreeGrafter"/>
</dbReference>
<dbReference type="RefSeq" id="WP_169421663.1">
    <property type="nucleotide sequence ID" value="NZ_JABBFX010000003.1"/>
</dbReference>
<evidence type="ECO:0000259" key="4">
    <source>
        <dbReference type="Pfam" id="PF25973"/>
    </source>
</evidence>
<dbReference type="GO" id="GO:0015562">
    <property type="term" value="F:efflux transmembrane transporter activity"/>
    <property type="evidence" value="ECO:0007669"/>
    <property type="project" value="TreeGrafter"/>
</dbReference>
<keyword evidence="6" id="KW-1185">Reference proteome</keyword>
<keyword evidence="3" id="KW-0732">Signal</keyword>
<dbReference type="PANTHER" id="PTHR30469:SF15">
    <property type="entry name" value="HLYD FAMILY OF SECRETION PROTEINS"/>
    <property type="match status" value="1"/>
</dbReference>
<dbReference type="Gene3D" id="2.40.30.170">
    <property type="match status" value="1"/>
</dbReference>